<evidence type="ECO:0000256" key="1">
    <source>
        <dbReference type="RuleBase" id="RU362001"/>
    </source>
</evidence>
<comment type="similarity">
    <text evidence="1">Belongs to the WXG100 family.</text>
</comment>
<protein>
    <recommendedName>
        <fullName evidence="1">ESAT-6-like protein</fullName>
    </recommendedName>
</protein>
<organism evidence="2 3">
    <name type="scientific">Caldibacillus thermoamylovorans</name>
    <dbReference type="NCBI Taxonomy" id="35841"/>
    <lineage>
        <taxon>Bacteria</taxon>
        <taxon>Bacillati</taxon>
        <taxon>Bacillota</taxon>
        <taxon>Bacilli</taxon>
        <taxon>Bacillales</taxon>
        <taxon>Bacillaceae</taxon>
        <taxon>Caldibacillus</taxon>
    </lineage>
</organism>
<reference evidence="2 3" key="1">
    <citation type="submission" date="2014-07" db="EMBL/GenBank/DDBJ databases">
        <authorList>
            <person name="Wibberg Daniel"/>
        </authorList>
    </citation>
    <scope>NUCLEOTIDE SEQUENCE [LARGE SCALE GENOMIC DNA]</scope>
</reference>
<keyword evidence="3" id="KW-1185">Reference proteome</keyword>
<dbReference type="InterPro" id="IPR036689">
    <property type="entry name" value="ESAT-6-like_sf"/>
</dbReference>
<dbReference type="NCBIfam" id="TIGR03930">
    <property type="entry name" value="WXG100_ESAT6"/>
    <property type="match status" value="1"/>
</dbReference>
<proteinExistence type="inferred from homology"/>
<sequence length="98" mass="11272">MVRSISVDPAKLESTAAKIDRHSFEYERIYASLFSEVDRMGVAWQGQDNLDFVNQIKGFMDDLQEMTQSMKQYSEILKKTAKTYRNTQKEIISAAKLG</sequence>
<name>A0A090IVK1_9BACI</name>
<dbReference type="InterPro" id="IPR010310">
    <property type="entry name" value="T7SS_ESAT-6-like"/>
</dbReference>
<evidence type="ECO:0000313" key="3">
    <source>
        <dbReference type="Proteomes" id="UP000040576"/>
    </source>
</evidence>
<dbReference type="AlphaFoldDB" id="A0A090IVK1"/>
<gene>
    <name evidence="2" type="ORF">BT1A1_0573</name>
</gene>
<accession>A0A090IVK1</accession>
<dbReference type="Pfam" id="PF06013">
    <property type="entry name" value="WXG100"/>
    <property type="match status" value="1"/>
</dbReference>
<dbReference type="RefSeq" id="WP_034767898.1">
    <property type="nucleotide sequence ID" value="NZ_CCRF01000021.1"/>
</dbReference>
<dbReference type="SUPFAM" id="SSF140453">
    <property type="entry name" value="EsxAB dimer-like"/>
    <property type="match status" value="1"/>
</dbReference>
<dbReference type="Gene3D" id="1.10.287.1060">
    <property type="entry name" value="ESAT-6-like"/>
    <property type="match status" value="1"/>
</dbReference>
<dbReference type="Proteomes" id="UP000040576">
    <property type="component" value="Unassembled WGS sequence"/>
</dbReference>
<dbReference type="EMBL" id="CCRF01000021">
    <property type="protein sequence ID" value="CEE00428.1"/>
    <property type="molecule type" value="Genomic_DNA"/>
</dbReference>
<evidence type="ECO:0000313" key="2">
    <source>
        <dbReference type="EMBL" id="CEE00428.1"/>
    </source>
</evidence>